<dbReference type="UniPathway" id="UPA00143"/>
<dbReference type="Proteomes" id="UP001162001">
    <property type="component" value="Segment"/>
</dbReference>
<accession>A0A7D3QVM4</accession>
<evidence type="ECO:0000256" key="4">
    <source>
        <dbReference type="ARBA" id="ARBA00031729"/>
    </source>
</evidence>
<dbReference type="GO" id="GO:0061631">
    <property type="term" value="F:ubiquitin conjugating enzyme activity"/>
    <property type="evidence" value="ECO:0007669"/>
    <property type="project" value="UniProtKB-EC"/>
</dbReference>
<dbReference type="Pfam" id="PF00179">
    <property type="entry name" value="UQ_con"/>
    <property type="match status" value="1"/>
</dbReference>
<gene>
    <name evidence="7" type="ORF">Fadolivirus_1_221</name>
</gene>
<keyword evidence="8" id="KW-1185">Reference proteome</keyword>
<evidence type="ECO:0000256" key="3">
    <source>
        <dbReference type="ARBA" id="ARBA00030012"/>
    </source>
</evidence>
<dbReference type="Gene3D" id="3.10.110.10">
    <property type="entry name" value="Ubiquitin Conjugating Enzyme"/>
    <property type="match status" value="1"/>
</dbReference>
<protein>
    <recommendedName>
        <fullName evidence="2">E2 ubiquitin-conjugating enzyme</fullName>
        <ecNumber evidence="2">2.3.2.23</ecNumber>
    </recommendedName>
    <alternativeName>
        <fullName evidence="4">Ubiquitin carrier protein</fullName>
    </alternativeName>
    <alternativeName>
        <fullName evidence="3">Ubiquitin-protein ligase</fullName>
    </alternativeName>
</protein>
<dbReference type="PANTHER" id="PTHR24067">
    <property type="entry name" value="UBIQUITIN-CONJUGATING ENZYME E2"/>
    <property type="match status" value="1"/>
</dbReference>
<dbReference type="InterPro" id="IPR050113">
    <property type="entry name" value="Ub_conjugating_enzyme"/>
</dbReference>
<feature type="compositionally biased region" description="Basic and acidic residues" evidence="5">
    <location>
        <begin position="171"/>
        <end position="232"/>
    </location>
</feature>
<sequence>MTTVGVLCKKRLINDMKLIKKDPHKYIDVAADEKDLLIWYFLIKGPEFSDYKGGYYIGKIMHNPEYPLKPPDFMMLTPSGRFMIGSKICLSNSSYHSNEWSAMWNIHTILTGFLSIMLDDKEHGISHIHATKAEKDKFAKESIEYNKKNHPDIMKLFNRFLDPNGNILPDEPVKSKPEPVKEEPKPEPKTEPVKEEPKPEPKPEPVKEEPKPEPKPEPVKEEPKPEPVKEEVSTSNRVKTKRVNKQKQQEKIFDPLTLEVKDFSSTMTEYKKLVDNQ</sequence>
<organism evidence="7 8">
    <name type="scientific">Fadolivirus FV1/VV64</name>
    <dbReference type="NCBI Taxonomy" id="3070911"/>
    <lineage>
        <taxon>Viruses</taxon>
        <taxon>Varidnaviria</taxon>
        <taxon>Bamfordvirae</taxon>
        <taxon>Nucleocytoviricota</taxon>
        <taxon>Megaviricetes</taxon>
        <taxon>Imitervirales</taxon>
        <taxon>Mimiviridae</taxon>
        <taxon>Klosneuvirinae</taxon>
        <taxon>Fadolivirus</taxon>
        <taxon>Fadolivirus algeromassiliense</taxon>
    </lineage>
</organism>
<evidence type="ECO:0000313" key="7">
    <source>
        <dbReference type="EMBL" id="QKF93679.1"/>
    </source>
</evidence>
<dbReference type="InterPro" id="IPR000608">
    <property type="entry name" value="UBC"/>
</dbReference>
<dbReference type="SUPFAM" id="SSF54495">
    <property type="entry name" value="UBC-like"/>
    <property type="match status" value="1"/>
</dbReference>
<evidence type="ECO:0000256" key="2">
    <source>
        <dbReference type="ARBA" id="ARBA00012486"/>
    </source>
</evidence>
<dbReference type="SMART" id="SM00212">
    <property type="entry name" value="UBCc"/>
    <property type="match status" value="1"/>
</dbReference>
<evidence type="ECO:0000259" key="6">
    <source>
        <dbReference type="PROSITE" id="PS50127"/>
    </source>
</evidence>
<dbReference type="EC" id="2.3.2.23" evidence="2"/>
<dbReference type="PROSITE" id="PS50127">
    <property type="entry name" value="UBC_2"/>
    <property type="match status" value="1"/>
</dbReference>
<evidence type="ECO:0000313" key="8">
    <source>
        <dbReference type="Proteomes" id="UP001162001"/>
    </source>
</evidence>
<proteinExistence type="predicted"/>
<comment type="pathway">
    <text evidence="1">Protein modification; protein ubiquitination.</text>
</comment>
<evidence type="ECO:0000256" key="5">
    <source>
        <dbReference type="SAM" id="MobiDB-lite"/>
    </source>
</evidence>
<dbReference type="EMBL" id="MT418680">
    <property type="protein sequence ID" value="QKF93679.1"/>
    <property type="molecule type" value="Genomic_DNA"/>
</dbReference>
<dbReference type="InterPro" id="IPR016135">
    <property type="entry name" value="UBQ-conjugating_enzyme/RWD"/>
</dbReference>
<name>A0A7D3QVM4_9VIRU</name>
<dbReference type="GO" id="GO:0016567">
    <property type="term" value="P:protein ubiquitination"/>
    <property type="evidence" value="ECO:0007669"/>
    <property type="project" value="UniProtKB-UniPathway"/>
</dbReference>
<feature type="domain" description="UBC core" evidence="6">
    <location>
        <begin position="7"/>
        <end position="158"/>
    </location>
</feature>
<evidence type="ECO:0000256" key="1">
    <source>
        <dbReference type="ARBA" id="ARBA00004906"/>
    </source>
</evidence>
<dbReference type="CDD" id="cd23799">
    <property type="entry name" value="UBCc_UBE2J"/>
    <property type="match status" value="1"/>
</dbReference>
<feature type="region of interest" description="Disordered" evidence="5">
    <location>
        <begin position="164"/>
        <end position="248"/>
    </location>
</feature>
<reference evidence="7 8" key="1">
    <citation type="submission" date="2020-04" db="EMBL/GenBank/DDBJ databases">
        <title>Advantages and limits of metagenomic assembly and binning of a giant virus.</title>
        <authorList>
            <person name="Schulz F."/>
            <person name="Andreani J."/>
            <person name="Francis R."/>
            <person name="Boudjemaa H."/>
            <person name="Bou Khalil J.Y."/>
            <person name="Lee J."/>
            <person name="La Scola B."/>
            <person name="Woyke T."/>
        </authorList>
    </citation>
    <scope>NUCLEOTIDE SEQUENCE [LARGE SCALE GENOMIC DNA]</scope>
    <source>
        <strain evidence="7 8">FV1/VV64</strain>
    </source>
</reference>